<dbReference type="EMBL" id="QKOC01000001">
    <property type="protein sequence ID" value="PZA05426.1"/>
    <property type="molecule type" value="Genomic_DNA"/>
</dbReference>
<reference evidence="1" key="1">
    <citation type="submission" date="2018-06" db="EMBL/GenBank/DDBJ databases">
        <title>Sequence of the Fusobacterium nucleatum str. 12230 genome.</title>
        <authorList>
            <person name="Navarre W."/>
        </authorList>
    </citation>
    <scope>NUCLEOTIDE SEQUENCE [LARGE SCALE GENOMIC DNA]</scope>
    <source>
        <strain evidence="1">12230</strain>
    </source>
</reference>
<organism evidence="1">
    <name type="scientific">Fusobacterium nucleatum</name>
    <dbReference type="NCBI Taxonomy" id="851"/>
    <lineage>
        <taxon>Bacteria</taxon>
        <taxon>Fusobacteriati</taxon>
        <taxon>Fusobacteriota</taxon>
        <taxon>Fusobacteriia</taxon>
        <taxon>Fusobacteriales</taxon>
        <taxon>Fusobacteriaceae</taxon>
        <taxon>Fusobacterium</taxon>
    </lineage>
</organism>
<comment type="caution">
    <text evidence="1">The sequence shown here is derived from an EMBL/GenBank/DDBJ whole genome shotgun (WGS) entry which is preliminary data.</text>
</comment>
<name>A0A323U3T6_FUSNU</name>
<accession>A0A323U3T6</accession>
<protein>
    <submittedName>
        <fullName evidence="1">Uncharacterized protein</fullName>
    </submittedName>
</protein>
<proteinExistence type="predicted"/>
<dbReference type="AlphaFoldDB" id="A0A323U3T6"/>
<gene>
    <name evidence="1" type="ORF">DNF10_00860</name>
</gene>
<sequence>MIWDSISIKKIEDNDCDFFKKFSVKYSMVMFASLMKLSIFEKLSLEELEVYIKEKEKKSKIEMQEIEAIFLGMGLEIETSVLEEEREFSLKNIYNDQFKGKNILEIFEVISNIEEFISLFIIVEDILMKFLNNKGESTNKSSEIIENLIIFLKKENKKSKFLKEMKDKTYLKNFKDLKEIWSLLRKIRNLIAHSYGDMNEENIEVINKMIQKIISILDISTWLLLSNMDSLLNPFEGISERNDIINRPFFKEGYIIPFDSITCRFFRNFFIYFMESLNETFKN</sequence>
<evidence type="ECO:0000313" key="1">
    <source>
        <dbReference type="EMBL" id="PZA05426.1"/>
    </source>
</evidence>